<dbReference type="Gene3D" id="1.25.40.10">
    <property type="entry name" value="Tetratricopeptide repeat domain"/>
    <property type="match status" value="1"/>
</dbReference>
<protein>
    <submittedName>
        <fullName evidence="2">Uncharacterized protein</fullName>
    </submittedName>
</protein>
<dbReference type="EMBL" id="HBFX01050706">
    <property type="protein sequence ID" value="CAD8979519.1"/>
    <property type="molecule type" value="Transcribed_RNA"/>
</dbReference>
<dbReference type="InterPro" id="IPR011990">
    <property type="entry name" value="TPR-like_helical_dom_sf"/>
</dbReference>
<dbReference type="AlphaFoldDB" id="A0A6U5BI80"/>
<evidence type="ECO:0000313" key="2">
    <source>
        <dbReference type="EMBL" id="CAD8979519.1"/>
    </source>
</evidence>
<proteinExistence type="inferred from homology"/>
<comment type="similarity">
    <text evidence="1">Belongs to the GET4 family.</text>
</comment>
<dbReference type="PANTHER" id="PTHR12875">
    <property type="entry name" value="GOLGI TO ER TRAFFIC PROTEIN 4 HOMOLOG"/>
    <property type="match status" value="1"/>
</dbReference>
<dbReference type="Pfam" id="PF04190">
    <property type="entry name" value="GET4"/>
    <property type="match status" value="1"/>
</dbReference>
<name>A0A6U5BI80_HEMAN</name>
<dbReference type="PANTHER" id="PTHR12875:SF0">
    <property type="entry name" value="GOLGI TO ER TRAFFIC PROTEIN 4 HOMOLOG"/>
    <property type="match status" value="1"/>
</dbReference>
<dbReference type="GO" id="GO:0045048">
    <property type="term" value="P:protein insertion into ER membrane"/>
    <property type="evidence" value="ECO:0007669"/>
    <property type="project" value="InterPro"/>
</dbReference>
<dbReference type="GO" id="GO:0005829">
    <property type="term" value="C:cytosol"/>
    <property type="evidence" value="ECO:0007669"/>
    <property type="project" value="TreeGrafter"/>
</dbReference>
<sequence>MCRRHVKFLRAAVKWSQKGGVQGDEGLHLLLAMGHEAAGELALALPHYARSGTDAASSFATALVSNSMRMTTDERELLALRAVFLSLNVGRIDLAEALHKCCCASTQPNLLDAEGVRGNFCRQMLAACRRRAPPLFLMLRSTYHKVHSTEPTLREAVERIGESYFGVAAPRVGSKRAGEASPRGD</sequence>
<gene>
    <name evidence="2" type="ORF">HAND00432_LOCUS30529</name>
</gene>
<accession>A0A6U5BI80</accession>
<evidence type="ECO:0000256" key="1">
    <source>
        <dbReference type="ARBA" id="ARBA00005351"/>
    </source>
</evidence>
<dbReference type="InterPro" id="IPR007317">
    <property type="entry name" value="GET4"/>
</dbReference>
<organism evidence="2">
    <name type="scientific">Hemiselmis andersenii</name>
    <name type="common">Cryptophyte alga</name>
    <dbReference type="NCBI Taxonomy" id="464988"/>
    <lineage>
        <taxon>Eukaryota</taxon>
        <taxon>Cryptophyceae</taxon>
        <taxon>Cryptomonadales</taxon>
        <taxon>Hemiselmidaceae</taxon>
        <taxon>Hemiselmis</taxon>
    </lineage>
</organism>
<reference evidence="2" key="1">
    <citation type="submission" date="2021-01" db="EMBL/GenBank/DDBJ databases">
        <authorList>
            <person name="Corre E."/>
            <person name="Pelletier E."/>
            <person name="Niang G."/>
            <person name="Scheremetjew M."/>
            <person name="Finn R."/>
            <person name="Kale V."/>
            <person name="Holt S."/>
            <person name="Cochrane G."/>
            <person name="Meng A."/>
            <person name="Brown T."/>
            <person name="Cohen L."/>
        </authorList>
    </citation>
    <scope>NUCLEOTIDE SEQUENCE</scope>
    <source>
        <strain evidence="2">CCMP644</strain>
    </source>
</reference>